<reference evidence="3" key="1">
    <citation type="journal article" date="2011" name="PLoS ONE">
        <title>A deep insight into the sialotranscriptome of the gulf coast tick, Amblyomma maculatum.</title>
        <authorList>
            <person name="Karim S."/>
            <person name="Singh P."/>
            <person name="Ribeiro J.M."/>
        </authorList>
    </citation>
    <scope>NUCLEOTIDE SEQUENCE</scope>
    <source>
        <tissue evidence="3">Salivary gland</tissue>
    </source>
</reference>
<protein>
    <recommendedName>
        <fullName evidence="2">BCD1 alpha/beta domain-containing protein</fullName>
    </recommendedName>
</protein>
<keyword evidence="1" id="KW-0597">Phosphoprotein</keyword>
<evidence type="ECO:0000256" key="1">
    <source>
        <dbReference type="ARBA" id="ARBA00022553"/>
    </source>
</evidence>
<dbReference type="EMBL" id="JO841761">
    <property type="protein sequence ID" value="AEO33378.1"/>
    <property type="molecule type" value="mRNA"/>
</dbReference>
<name>G3MIR0_AMBMU</name>
<evidence type="ECO:0000313" key="3">
    <source>
        <dbReference type="EMBL" id="AEO33378.1"/>
    </source>
</evidence>
<dbReference type="GO" id="GO:0000492">
    <property type="term" value="P:box C/D snoRNP assembly"/>
    <property type="evidence" value="ECO:0007669"/>
    <property type="project" value="TreeGrafter"/>
</dbReference>
<dbReference type="InterPro" id="IPR051639">
    <property type="entry name" value="BCD1"/>
</dbReference>
<dbReference type="GO" id="GO:0070761">
    <property type="term" value="C:pre-snoRNP complex"/>
    <property type="evidence" value="ECO:0007669"/>
    <property type="project" value="TreeGrafter"/>
</dbReference>
<dbReference type="GO" id="GO:0000463">
    <property type="term" value="P:maturation of LSU-rRNA from tricistronic rRNA transcript (SSU-rRNA, 5.8S rRNA, LSU-rRNA)"/>
    <property type="evidence" value="ECO:0007669"/>
    <property type="project" value="TreeGrafter"/>
</dbReference>
<dbReference type="PANTHER" id="PTHR13483:SF3">
    <property type="entry name" value="BOX C_D SNORNA PROTEIN 1"/>
    <property type="match status" value="1"/>
</dbReference>
<dbReference type="Pfam" id="PF25790">
    <property type="entry name" value="BCD1"/>
    <property type="match status" value="1"/>
</dbReference>
<organism evidence="3">
    <name type="scientific">Amblyomma maculatum</name>
    <name type="common">Gulf Coast tick</name>
    <dbReference type="NCBI Taxonomy" id="34609"/>
    <lineage>
        <taxon>Eukaryota</taxon>
        <taxon>Metazoa</taxon>
        <taxon>Ecdysozoa</taxon>
        <taxon>Arthropoda</taxon>
        <taxon>Chelicerata</taxon>
        <taxon>Arachnida</taxon>
        <taxon>Acari</taxon>
        <taxon>Parasitiformes</taxon>
        <taxon>Ixodida</taxon>
        <taxon>Ixodoidea</taxon>
        <taxon>Ixodidae</taxon>
        <taxon>Amblyomminae</taxon>
        <taxon>Amblyomma</taxon>
    </lineage>
</organism>
<dbReference type="GO" id="GO:0005634">
    <property type="term" value="C:nucleus"/>
    <property type="evidence" value="ECO:0007669"/>
    <property type="project" value="TreeGrafter"/>
</dbReference>
<dbReference type="PANTHER" id="PTHR13483">
    <property type="entry name" value="BOX C_D SNORNA PROTEIN 1-RELATED"/>
    <property type="match status" value="1"/>
</dbReference>
<dbReference type="GO" id="GO:0048254">
    <property type="term" value="P:snoRNA localization"/>
    <property type="evidence" value="ECO:0007669"/>
    <property type="project" value="TreeGrafter"/>
</dbReference>
<evidence type="ECO:0000259" key="2">
    <source>
        <dbReference type="Pfam" id="PF25790"/>
    </source>
</evidence>
<feature type="non-terminal residue" evidence="3">
    <location>
        <position position="1"/>
    </location>
</feature>
<feature type="domain" description="BCD1 alpha/beta" evidence="2">
    <location>
        <begin position="114"/>
        <end position="261"/>
    </location>
</feature>
<accession>G3MIR0</accession>
<sequence>VGPERTVPVNGKRYVVVPVNRKVSLRPGSPGSVVPFPSFRSVGKERRRETKKIGECDGIRDKTAYIPLDGFTDLDLLSDYRFLEESTRVVDTVYRTKPALGVYPQQKTFPGFLHKFQTECRRRGTLVKLLPRCFTKRQENKSQFNFRERSIYWHVAWVFPAAQIKVHESQRVHEKESVGRCLEKYLTIETCRPELRGPLHRYITAGMQGVSVLLAAEGKPASEKCYYNLDLSMSLEDCLKGKVVIEYPTFTVVLTEDLCRFNLISPEPSGSHSTTSLPAFFNTNVLADCDNE</sequence>
<dbReference type="InterPro" id="IPR057721">
    <property type="entry name" value="BCD1_alpha/beta"/>
</dbReference>
<proteinExistence type="evidence at transcript level"/>
<dbReference type="AlphaFoldDB" id="G3MIR0"/>